<dbReference type="CDD" id="cd02978">
    <property type="entry name" value="KaiB_like"/>
    <property type="match status" value="1"/>
</dbReference>
<dbReference type="InterPro" id="IPR039022">
    <property type="entry name" value="KaiB-like"/>
</dbReference>
<dbReference type="Gene3D" id="3.40.30.10">
    <property type="entry name" value="Glutaredoxin"/>
    <property type="match status" value="1"/>
</dbReference>
<dbReference type="InterPro" id="IPR036249">
    <property type="entry name" value="Thioredoxin-like_sf"/>
</dbReference>
<keyword evidence="3" id="KW-1185">Reference proteome</keyword>
<proteinExistence type="predicted"/>
<dbReference type="InterPro" id="IPR011649">
    <property type="entry name" value="KaiB_domain"/>
</dbReference>
<reference evidence="2 3" key="1">
    <citation type="journal article" date="2014" name="PLoS ONE">
        <title>The first complete genome sequence of the class fimbriimonadia in the phylum armatimonadetes.</title>
        <authorList>
            <person name="Hu Z.Y."/>
            <person name="Wang Y.Z."/>
            <person name="Im W.T."/>
            <person name="Wang S.Y."/>
            <person name="Zhao G.P."/>
            <person name="Zheng H.J."/>
            <person name="Quan Z.X."/>
        </authorList>
    </citation>
    <scope>NUCLEOTIDE SEQUENCE [LARGE SCALE GENOMIC DNA]</scope>
    <source>
        <strain evidence="2">Gsoil 348</strain>
    </source>
</reference>
<sequence length="98" mass="10997">MYILKLFVTGTTPRSLKAIANLRAICQEHLLGRYELQVVDLYQQPELARENKLVAAPTLIKSLPNPIRRVIGDMSDTAEVLAGLDISLRERHVSRTDA</sequence>
<accession>A0A068NR84</accession>
<dbReference type="GO" id="GO:0048511">
    <property type="term" value="P:rhythmic process"/>
    <property type="evidence" value="ECO:0007669"/>
    <property type="project" value="InterPro"/>
</dbReference>
<dbReference type="PANTHER" id="PTHR41709">
    <property type="entry name" value="KAIB-LIKE PROTEIN 1"/>
    <property type="match status" value="1"/>
</dbReference>
<protein>
    <submittedName>
        <fullName evidence="2">KaiB</fullName>
    </submittedName>
</protein>
<organism evidence="2 3">
    <name type="scientific">Fimbriimonas ginsengisoli Gsoil 348</name>
    <dbReference type="NCBI Taxonomy" id="661478"/>
    <lineage>
        <taxon>Bacteria</taxon>
        <taxon>Bacillati</taxon>
        <taxon>Armatimonadota</taxon>
        <taxon>Fimbriimonadia</taxon>
        <taxon>Fimbriimonadales</taxon>
        <taxon>Fimbriimonadaceae</taxon>
        <taxon>Fimbriimonas</taxon>
    </lineage>
</organism>
<evidence type="ECO:0000259" key="1">
    <source>
        <dbReference type="SMART" id="SM01248"/>
    </source>
</evidence>
<gene>
    <name evidence="2" type="ORF">OP10G_2529</name>
</gene>
<dbReference type="eggNOG" id="COG4251">
    <property type="taxonomic scope" value="Bacteria"/>
</dbReference>
<dbReference type="SUPFAM" id="SSF52833">
    <property type="entry name" value="Thioredoxin-like"/>
    <property type="match status" value="1"/>
</dbReference>
<dbReference type="SMART" id="SM01248">
    <property type="entry name" value="KaiB"/>
    <property type="match status" value="1"/>
</dbReference>
<dbReference type="HOGENOM" id="CLU_144073_0_0_0"/>
<dbReference type="PANTHER" id="PTHR41709:SF2">
    <property type="entry name" value="CIRCADIAN CLOCK PROTEIN KAIB2"/>
    <property type="match status" value="1"/>
</dbReference>
<dbReference type="AlphaFoldDB" id="A0A068NR84"/>
<name>A0A068NR84_FIMGI</name>
<dbReference type="Proteomes" id="UP000027982">
    <property type="component" value="Chromosome"/>
</dbReference>
<evidence type="ECO:0000313" key="3">
    <source>
        <dbReference type="Proteomes" id="UP000027982"/>
    </source>
</evidence>
<dbReference type="KEGG" id="fgi:OP10G_2529"/>
<dbReference type="EMBL" id="CP007139">
    <property type="protein sequence ID" value="AIE85897.1"/>
    <property type="molecule type" value="Genomic_DNA"/>
</dbReference>
<feature type="domain" description="KaiB" evidence="1">
    <location>
        <begin position="5"/>
        <end position="86"/>
    </location>
</feature>
<evidence type="ECO:0000313" key="2">
    <source>
        <dbReference type="EMBL" id="AIE85897.1"/>
    </source>
</evidence>
<dbReference type="STRING" id="661478.OP10G_2529"/>
<dbReference type="Pfam" id="PF07689">
    <property type="entry name" value="KaiB"/>
    <property type="match status" value="1"/>
</dbReference>